<evidence type="ECO:0000313" key="2">
    <source>
        <dbReference type="RefSeq" id="XP_025074792.1"/>
    </source>
</evidence>
<name>A0A8N1S9J2_9HYME</name>
<gene>
    <name evidence="2" type="primary">LOC105429928</name>
</gene>
<evidence type="ECO:0000313" key="1">
    <source>
        <dbReference type="Proteomes" id="UP000504615"/>
    </source>
</evidence>
<reference evidence="2" key="1">
    <citation type="submission" date="2025-08" db="UniProtKB">
        <authorList>
            <consortium name="RefSeq"/>
        </authorList>
    </citation>
    <scope>IDENTIFICATION</scope>
</reference>
<dbReference type="KEGG" id="pbar:105429928"/>
<protein>
    <submittedName>
        <fullName evidence="2">Uncharacterized protein LOC105429928</fullName>
    </submittedName>
</protein>
<dbReference type="GO" id="GO:0071897">
    <property type="term" value="P:DNA biosynthetic process"/>
    <property type="evidence" value="ECO:0007669"/>
    <property type="project" value="UniProtKB-ARBA"/>
</dbReference>
<dbReference type="SUPFAM" id="SSF56672">
    <property type="entry name" value="DNA/RNA polymerases"/>
    <property type="match status" value="1"/>
</dbReference>
<organism evidence="1 2">
    <name type="scientific">Pogonomyrmex barbatus</name>
    <name type="common">red harvester ant</name>
    <dbReference type="NCBI Taxonomy" id="144034"/>
    <lineage>
        <taxon>Eukaryota</taxon>
        <taxon>Metazoa</taxon>
        <taxon>Ecdysozoa</taxon>
        <taxon>Arthropoda</taxon>
        <taxon>Hexapoda</taxon>
        <taxon>Insecta</taxon>
        <taxon>Pterygota</taxon>
        <taxon>Neoptera</taxon>
        <taxon>Endopterygota</taxon>
        <taxon>Hymenoptera</taxon>
        <taxon>Apocrita</taxon>
        <taxon>Aculeata</taxon>
        <taxon>Formicoidea</taxon>
        <taxon>Formicidae</taxon>
        <taxon>Myrmicinae</taxon>
        <taxon>Pogonomyrmex</taxon>
    </lineage>
</organism>
<dbReference type="Gene3D" id="3.30.70.270">
    <property type="match status" value="1"/>
</dbReference>
<dbReference type="InterPro" id="IPR043128">
    <property type="entry name" value="Rev_trsase/Diguanyl_cyclase"/>
</dbReference>
<proteinExistence type="predicted"/>
<dbReference type="AlphaFoldDB" id="A0A8N1S9J2"/>
<accession>A0A8N1S9J2</accession>
<dbReference type="InterPro" id="IPR043502">
    <property type="entry name" value="DNA/RNA_pol_sf"/>
</dbReference>
<dbReference type="RefSeq" id="XP_025074792.1">
    <property type="nucleotide sequence ID" value="XM_025219007.1"/>
</dbReference>
<dbReference type="OrthoDB" id="41323at2759"/>
<keyword evidence="1" id="KW-1185">Reference proteome</keyword>
<sequence length="141" mass="16092">MINYYKRCLPSAAETQAPLYSLTTENKKTDKRLIQWNNAAEQVFKKCKNQLANATLLMHPAENAFTNTQHASAQAIGTALEQVRESIAEVWQLEYLSQFIKEIKYVAEQDNIIADTDFLEIRSYRDTCNCKHGGTNTSITR</sequence>
<dbReference type="Proteomes" id="UP000504615">
    <property type="component" value="Unplaced"/>
</dbReference>
<dbReference type="GeneID" id="105429928"/>